<dbReference type="GO" id="GO:0003723">
    <property type="term" value="F:RNA binding"/>
    <property type="evidence" value="ECO:0007669"/>
    <property type="project" value="UniProtKB-KW"/>
</dbReference>
<dbReference type="AlphaFoldDB" id="A0A368KH51"/>
<sequence length="75" mass="7914">MQTIDFELEGDYVELNMLIKLVGLCDSGGAGKAIVASGAVRVDGTVELRKTCKIRAGQVVGIDDVEIHVLADPEA</sequence>
<dbReference type="InterPro" id="IPR036986">
    <property type="entry name" value="S4_RNA-bd_sf"/>
</dbReference>
<organism evidence="2 3">
    <name type="scientific">Rhodanobacter denitrificans</name>
    <dbReference type="NCBI Taxonomy" id="666685"/>
    <lineage>
        <taxon>Bacteria</taxon>
        <taxon>Pseudomonadati</taxon>
        <taxon>Pseudomonadota</taxon>
        <taxon>Gammaproteobacteria</taxon>
        <taxon>Lysobacterales</taxon>
        <taxon>Rhodanobacteraceae</taxon>
        <taxon>Rhodanobacter</taxon>
    </lineage>
</organism>
<dbReference type="OrthoDB" id="9802835at2"/>
<comment type="caution">
    <text evidence="2">The sequence shown here is derived from an EMBL/GenBank/DDBJ whole genome shotgun (WGS) entry which is preliminary data.</text>
</comment>
<gene>
    <name evidence="2" type="ORF">DEO45_08010</name>
</gene>
<dbReference type="SUPFAM" id="SSF55174">
    <property type="entry name" value="Alpha-L RNA-binding motif"/>
    <property type="match status" value="1"/>
</dbReference>
<dbReference type="RefSeq" id="WP_114342324.1">
    <property type="nucleotide sequence ID" value="NZ_QFWQ01000005.1"/>
</dbReference>
<reference evidence="2 3" key="1">
    <citation type="submission" date="2018-05" db="EMBL/GenBank/DDBJ databases">
        <title>Draft genome sequence of Rhodanobacter denitrificans Yn1 isolated from gold copper mine.</title>
        <authorList>
            <person name="Yang N."/>
            <person name="Mazhar H.S."/>
            <person name="Rensing C."/>
        </authorList>
    </citation>
    <scope>NUCLEOTIDE SEQUENCE [LARGE SCALE GENOMIC DNA]</scope>
    <source>
        <strain evidence="2 3">Yn1</strain>
    </source>
</reference>
<keyword evidence="3" id="KW-1185">Reference proteome</keyword>
<dbReference type="PROSITE" id="PS50889">
    <property type="entry name" value="S4"/>
    <property type="match status" value="1"/>
</dbReference>
<dbReference type="Pfam" id="PF13275">
    <property type="entry name" value="S4_2"/>
    <property type="match status" value="1"/>
</dbReference>
<evidence type="ECO:0000313" key="3">
    <source>
        <dbReference type="Proteomes" id="UP000252387"/>
    </source>
</evidence>
<keyword evidence="1" id="KW-0694">RNA-binding</keyword>
<evidence type="ECO:0000313" key="2">
    <source>
        <dbReference type="EMBL" id="RCS30013.1"/>
    </source>
</evidence>
<proteinExistence type="predicted"/>
<accession>A0A368KH51</accession>
<dbReference type="Gene3D" id="3.10.290.10">
    <property type="entry name" value="RNA-binding S4 domain"/>
    <property type="match status" value="1"/>
</dbReference>
<dbReference type="Proteomes" id="UP000252387">
    <property type="component" value="Unassembled WGS sequence"/>
</dbReference>
<evidence type="ECO:0000256" key="1">
    <source>
        <dbReference type="PROSITE-ProRule" id="PRU00182"/>
    </source>
</evidence>
<dbReference type="EMBL" id="QFWQ01000005">
    <property type="protein sequence ID" value="RCS30013.1"/>
    <property type="molecule type" value="Genomic_DNA"/>
</dbReference>
<name>A0A368KH51_9GAMM</name>
<protein>
    <submittedName>
        <fullName evidence="2">RNA-binding S4 domain-containing protein</fullName>
    </submittedName>
</protein>